<dbReference type="KEGG" id="bcoh:BC6307_15925"/>
<dbReference type="Gene3D" id="3.90.1310.10">
    <property type="entry name" value="Penicillin-binding protein 2a (Domain 2)"/>
    <property type="match status" value="1"/>
</dbReference>
<gene>
    <name evidence="9" type="ORF">BC6307_15925</name>
</gene>
<feature type="domain" description="Penicillin-binding protein dimerisation" evidence="8">
    <location>
        <begin position="59"/>
        <end position="219"/>
    </location>
</feature>
<evidence type="ECO:0000256" key="1">
    <source>
        <dbReference type="ARBA" id="ARBA00004370"/>
    </source>
</evidence>
<reference evidence="9 10" key="1">
    <citation type="submission" date="2016-12" db="EMBL/GenBank/DDBJ databases">
        <title>The whole genome sequencing and assembly of Bacillus cohnii DSM 6307T strain.</title>
        <authorList>
            <person name="Lee Y.-J."/>
            <person name="Yi H."/>
            <person name="Bahn Y.-S."/>
            <person name="Kim J.F."/>
            <person name="Lee D.-W."/>
        </authorList>
    </citation>
    <scope>NUCLEOTIDE SEQUENCE [LARGE SCALE GENOMIC DNA]</scope>
    <source>
        <strain evidence="9 10">DSM 6307</strain>
    </source>
</reference>
<proteinExistence type="inferred from homology"/>
<dbReference type="GO" id="GO:0009252">
    <property type="term" value="P:peptidoglycan biosynthetic process"/>
    <property type="evidence" value="ECO:0007669"/>
    <property type="project" value="UniProtKB-UniPathway"/>
</dbReference>
<dbReference type="InterPro" id="IPR050515">
    <property type="entry name" value="Beta-lactam/transpept"/>
</dbReference>
<dbReference type="GO" id="GO:0071555">
    <property type="term" value="P:cell wall organization"/>
    <property type="evidence" value="ECO:0007669"/>
    <property type="project" value="TreeGrafter"/>
</dbReference>
<dbReference type="InterPro" id="IPR001460">
    <property type="entry name" value="PCN-bd_Tpept"/>
</dbReference>
<sequence length="597" mass="67467">MKGRIQTLSVFLIILFVILTGRLMQIQLISTESFSTKRINLIEKSVEQRTQSLVVEEGRGHFVDRHGKALTHDFYPTVILFPFLKKLDWPKEELASILHVPSYTLERVVESITTPVLLERNGQAIQLTEKQMQEITDLQFPGIISMVRSFRIDDKKAEHLIGLTSENEREFMNRYEDKIKVDYFSKKTPIGVTGLELAFDEFLLPEGSTKLLYHVDRNGGPLFGLDVRYSAPANPYYPLTIQTSIDREVQQIAEEIVEKAGIKKGGIVLLDIDTNEVLAMVSKPDINWNDPFGDNGTKNYMLERQFPGSVFKTVIAAAAIEKNLVKANRPFDCNLNLYGERGERQGALSFEESFAQSCNYTFASLGYELEQKMPGIIETYASRLGLIEPSGWKGNVFHLRDFKQIPQEETGIIWGDGQRSQKEIAQTSIGQKEVRVTPLAIANMMATIARGGKAMEVKVVKGIHYRTGSPLYEFPSHSLKVEGVSKYTTIKLQHLLREVVQNEKGTGHSFHKLPYAVAGKSGTAETGLRNSNGVPLVNRWFAGYFPFEKPKYALVVVDLETENSRKAMANAFYQMVENIFEKDKHNETLKEGRALLQ</sequence>
<comment type="catalytic activity">
    <reaction evidence="6">
        <text>Preferential cleavage: (Ac)2-L-Lys-D-Ala-|-D-Ala. Also transpeptidation of peptidyl-alanyl moieties that are N-acyl substituents of D-alanine.</text>
        <dbReference type="EC" id="3.4.16.4"/>
    </reaction>
</comment>
<dbReference type="Pfam" id="PF00905">
    <property type="entry name" value="Transpeptidase"/>
    <property type="match status" value="1"/>
</dbReference>
<dbReference type="GO" id="GO:0008658">
    <property type="term" value="F:penicillin binding"/>
    <property type="evidence" value="ECO:0007669"/>
    <property type="project" value="InterPro"/>
</dbReference>
<comment type="subcellular location">
    <subcellularLocation>
        <location evidence="1">Membrane</location>
    </subcellularLocation>
</comment>
<organism evidence="9 10">
    <name type="scientific">Sutcliffiella cohnii</name>
    <dbReference type="NCBI Taxonomy" id="33932"/>
    <lineage>
        <taxon>Bacteria</taxon>
        <taxon>Bacillati</taxon>
        <taxon>Bacillota</taxon>
        <taxon>Bacilli</taxon>
        <taxon>Bacillales</taxon>
        <taxon>Bacillaceae</taxon>
        <taxon>Sutcliffiella</taxon>
    </lineage>
</organism>
<keyword evidence="5" id="KW-0472">Membrane</keyword>
<evidence type="ECO:0000259" key="8">
    <source>
        <dbReference type="Pfam" id="PF03717"/>
    </source>
</evidence>
<evidence type="ECO:0000256" key="6">
    <source>
        <dbReference type="ARBA" id="ARBA00034000"/>
    </source>
</evidence>
<comment type="similarity">
    <text evidence="3">Belongs to the transpeptidase family.</text>
</comment>
<dbReference type="AlphaFoldDB" id="A0A223KY75"/>
<dbReference type="UniPathway" id="UPA00219"/>
<dbReference type="GO" id="GO:0009002">
    <property type="term" value="F:serine-type D-Ala-D-Ala carboxypeptidase activity"/>
    <property type="evidence" value="ECO:0007669"/>
    <property type="project" value="UniProtKB-EC"/>
</dbReference>
<dbReference type="InterPro" id="IPR005311">
    <property type="entry name" value="PBP_dimer"/>
</dbReference>
<evidence type="ECO:0000256" key="3">
    <source>
        <dbReference type="ARBA" id="ARBA00007171"/>
    </source>
</evidence>
<evidence type="ECO:0000259" key="7">
    <source>
        <dbReference type="Pfam" id="PF00905"/>
    </source>
</evidence>
<evidence type="ECO:0000256" key="4">
    <source>
        <dbReference type="ARBA" id="ARBA00012448"/>
    </source>
</evidence>
<dbReference type="Proteomes" id="UP000215224">
    <property type="component" value="Chromosome"/>
</dbReference>
<evidence type="ECO:0000256" key="5">
    <source>
        <dbReference type="ARBA" id="ARBA00023136"/>
    </source>
</evidence>
<dbReference type="STRING" id="1314751.GCA_001591425_01778"/>
<dbReference type="SUPFAM" id="SSF56601">
    <property type="entry name" value="beta-lactamase/transpeptidase-like"/>
    <property type="match status" value="1"/>
</dbReference>
<dbReference type="PANTHER" id="PTHR30627">
    <property type="entry name" value="PEPTIDOGLYCAN D,D-TRANSPEPTIDASE"/>
    <property type="match status" value="1"/>
</dbReference>
<protein>
    <recommendedName>
        <fullName evidence="4">serine-type D-Ala-D-Ala carboxypeptidase</fullName>
        <ecNumber evidence="4">3.4.16.4</ecNumber>
    </recommendedName>
</protein>
<accession>A0A223KY75</accession>
<evidence type="ECO:0000256" key="2">
    <source>
        <dbReference type="ARBA" id="ARBA00004752"/>
    </source>
</evidence>
<dbReference type="GO" id="GO:0005886">
    <property type="term" value="C:plasma membrane"/>
    <property type="evidence" value="ECO:0007669"/>
    <property type="project" value="TreeGrafter"/>
</dbReference>
<comment type="pathway">
    <text evidence="2">Cell wall biogenesis; peptidoglycan biosynthesis.</text>
</comment>
<feature type="domain" description="Penicillin-binding protein transpeptidase" evidence="7">
    <location>
        <begin position="265"/>
        <end position="572"/>
    </location>
</feature>
<dbReference type="Gene3D" id="3.40.710.10">
    <property type="entry name" value="DD-peptidase/beta-lactamase superfamily"/>
    <property type="match status" value="1"/>
</dbReference>
<dbReference type="EMBL" id="CP018866">
    <property type="protein sequence ID" value="AST94381.1"/>
    <property type="molecule type" value="Genomic_DNA"/>
</dbReference>
<evidence type="ECO:0000313" key="9">
    <source>
        <dbReference type="EMBL" id="AST94381.1"/>
    </source>
</evidence>
<dbReference type="EC" id="3.4.16.4" evidence="4"/>
<dbReference type="GO" id="GO:0071972">
    <property type="term" value="F:peptidoglycan L,D-transpeptidase activity"/>
    <property type="evidence" value="ECO:0007669"/>
    <property type="project" value="TreeGrafter"/>
</dbReference>
<dbReference type="Pfam" id="PF03717">
    <property type="entry name" value="PBP_dimer"/>
    <property type="match status" value="1"/>
</dbReference>
<dbReference type="InterPro" id="IPR012338">
    <property type="entry name" value="Beta-lactam/transpept-like"/>
</dbReference>
<dbReference type="PANTHER" id="PTHR30627:SF24">
    <property type="entry name" value="PENICILLIN-BINDING PROTEIN 4B"/>
    <property type="match status" value="1"/>
</dbReference>
<name>A0A223KY75_9BACI</name>
<dbReference type="InterPro" id="IPR036138">
    <property type="entry name" value="PBP_dimer_sf"/>
</dbReference>
<dbReference type="SUPFAM" id="SSF56519">
    <property type="entry name" value="Penicillin binding protein dimerisation domain"/>
    <property type="match status" value="1"/>
</dbReference>
<keyword evidence="10" id="KW-1185">Reference proteome</keyword>
<evidence type="ECO:0000313" key="10">
    <source>
        <dbReference type="Proteomes" id="UP000215224"/>
    </source>
</evidence>